<feature type="transmembrane region" description="Helical" evidence="2">
    <location>
        <begin position="56"/>
        <end position="74"/>
    </location>
</feature>
<dbReference type="EMBL" id="JACU01000002">
    <property type="protein sequence ID" value="KMS59253.1"/>
    <property type="molecule type" value="Genomic_DNA"/>
</dbReference>
<keyword evidence="2" id="KW-1133">Transmembrane helix</keyword>
<dbReference type="PATRIC" id="fig|1114963.3.peg.608"/>
<dbReference type="PANTHER" id="PTHR34980">
    <property type="entry name" value="INNER MEMBRANE PROTEIN-RELATED-RELATED"/>
    <property type="match status" value="1"/>
</dbReference>
<organism evidence="3 4">
    <name type="scientific">Novosphingobium barchaimii LL02</name>
    <dbReference type="NCBI Taxonomy" id="1114963"/>
    <lineage>
        <taxon>Bacteria</taxon>
        <taxon>Pseudomonadati</taxon>
        <taxon>Pseudomonadota</taxon>
        <taxon>Alphaproteobacteria</taxon>
        <taxon>Sphingomonadales</taxon>
        <taxon>Sphingomonadaceae</taxon>
        <taxon>Novosphingobium</taxon>
    </lineage>
</organism>
<dbReference type="RefSeq" id="WP_059150039.1">
    <property type="nucleotide sequence ID" value="NZ_KQ130452.1"/>
</dbReference>
<dbReference type="InterPro" id="IPR008523">
    <property type="entry name" value="DUF805"/>
</dbReference>
<feature type="region of interest" description="Disordered" evidence="1">
    <location>
        <begin position="151"/>
        <end position="172"/>
    </location>
</feature>
<accession>A0A0J7Y7E2</accession>
<name>A0A0J7Y7E2_9SPHN</name>
<keyword evidence="2" id="KW-0472">Membrane</keyword>
<keyword evidence="4" id="KW-1185">Reference proteome</keyword>
<evidence type="ECO:0000313" key="4">
    <source>
        <dbReference type="Proteomes" id="UP000052268"/>
    </source>
</evidence>
<dbReference type="AlphaFoldDB" id="A0A0J7Y7E2"/>
<keyword evidence="2" id="KW-0812">Transmembrane</keyword>
<feature type="transmembrane region" description="Helical" evidence="2">
    <location>
        <begin position="86"/>
        <end position="109"/>
    </location>
</feature>
<gene>
    <name evidence="3" type="ORF">V474_08545</name>
</gene>
<evidence type="ECO:0000313" key="3">
    <source>
        <dbReference type="EMBL" id="KMS59253.1"/>
    </source>
</evidence>
<evidence type="ECO:0000256" key="2">
    <source>
        <dbReference type="SAM" id="Phobius"/>
    </source>
</evidence>
<dbReference type="Proteomes" id="UP000052268">
    <property type="component" value="Unassembled WGS sequence"/>
</dbReference>
<reference evidence="3 4" key="1">
    <citation type="journal article" date="2015" name="G3 (Bethesda)">
        <title>Insights into Ongoing Evolution of the Hexachlorocyclohexane Catabolic Pathway from Comparative Genomics of Ten Sphingomonadaceae Strains.</title>
        <authorList>
            <person name="Pearce S.L."/>
            <person name="Oakeshott J.G."/>
            <person name="Pandey G."/>
        </authorList>
    </citation>
    <scope>NUCLEOTIDE SEQUENCE [LARGE SCALE GENOMIC DNA]</scope>
    <source>
        <strain evidence="3 4">LL02</strain>
    </source>
</reference>
<dbReference type="Pfam" id="PF05656">
    <property type="entry name" value="DUF805"/>
    <property type="match status" value="1"/>
</dbReference>
<feature type="transmembrane region" description="Helical" evidence="2">
    <location>
        <begin position="27"/>
        <end position="50"/>
    </location>
</feature>
<proteinExistence type="predicted"/>
<protein>
    <submittedName>
        <fullName evidence="3">Membrane protein</fullName>
    </submittedName>
</protein>
<sequence length="172" mass="18717">MNAYFRQVGRTALRTLDFRTRSCRGEFLIYLVVSQLPLVVAHWTASWFAPPPVADAIMLAAAFVISAPLFALGVRRLHDFGHSGWWSLPLLVLIGRTLILDLIGLTAGWPVRSAIEGILSYIDWLATIPSVAVFAAMAAWPGKKGTNRFGLAPQSVPTQTETADTEKSAPAV</sequence>
<comment type="caution">
    <text evidence="3">The sequence shown here is derived from an EMBL/GenBank/DDBJ whole genome shotgun (WGS) entry which is preliminary data.</text>
</comment>
<dbReference type="PANTHER" id="PTHR34980:SF2">
    <property type="entry name" value="INNER MEMBRANE PROTEIN YHAH-RELATED"/>
    <property type="match status" value="1"/>
</dbReference>
<feature type="transmembrane region" description="Helical" evidence="2">
    <location>
        <begin position="121"/>
        <end position="140"/>
    </location>
</feature>
<dbReference type="GO" id="GO:0005886">
    <property type="term" value="C:plasma membrane"/>
    <property type="evidence" value="ECO:0007669"/>
    <property type="project" value="TreeGrafter"/>
</dbReference>
<evidence type="ECO:0000256" key="1">
    <source>
        <dbReference type="SAM" id="MobiDB-lite"/>
    </source>
</evidence>